<gene>
    <name evidence="2" type="ORF">IQ260_09500</name>
</gene>
<feature type="compositionally biased region" description="Polar residues" evidence="1">
    <location>
        <begin position="21"/>
        <end position="44"/>
    </location>
</feature>
<accession>A0A928X4B5</accession>
<evidence type="ECO:0000313" key="2">
    <source>
        <dbReference type="EMBL" id="MBE9066888.1"/>
    </source>
</evidence>
<organism evidence="2 3">
    <name type="scientific">Leptolyngbya cf. ectocarpi LEGE 11479</name>
    <dbReference type="NCBI Taxonomy" id="1828722"/>
    <lineage>
        <taxon>Bacteria</taxon>
        <taxon>Bacillati</taxon>
        <taxon>Cyanobacteriota</taxon>
        <taxon>Cyanophyceae</taxon>
        <taxon>Leptolyngbyales</taxon>
        <taxon>Leptolyngbyaceae</taxon>
        <taxon>Leptolyngbya group</taxon>
        <taxon>Leptolyngbya</taxon>
    </lineage>
</organism>
<comment type="caution">
    <text evidence="2">The sequence shown here is derived from an EMBL/GenBank/DDBJ whole genome shotgun (WGS) entry which is preliminary data.</text>
</comment>
<dbReference type="EMBL" id="JADEXP010000063">
    <property type="protein sequence ID" value="MBE9066888.1"/>
    <property type="molecule type" value="Genomic_DNA"/>
</dbReference>
<feature type="non-terminal residue" evidence="2">
    <location>
        <position position="143"/>
    </location>
</feature>
<dbReference type="RefSeq" id="WP_193992865.1">
    <property type="nucleotide sequence ID" value="NZ_JADEXP010000063.1"/>
</dbReference>
<keyword evidence="3" id="KW-1185">Reference proteome</keyword>
<name>A0A928X4B5_LEPEC</name>
<evidence type="ECO:0000313" key="3">
    <source>
        <dbReference type="Proteomes" id="UP000615026"/>
    </source>
</evidence>
<protein>
    <submittedName>
        <fullName evidence="2">Uncharacterized protein</fullName>
    </submittedName>
</protein>
<feature type="compositionally biased region" description="Low complexity" evidence="1">
    <location>
        <begin position="10"/>
        <end position="20"/>
    </location>
</feature>
<sequence length="143" mass="15742">MGDRDRINKKTAQTAKTKSTYSQIQASSRVKNVNNSTDHSTIGTSTNFHFGDISVIQPKRSVKQAYKKHGQETVRPVTSTTQILHTDASKVENPLNAQLAQLNHPIQTKALSAKNDAFLKQGVYSVGSNREQRANASTYGVQK</sequence>
<dbReference type="AlphaFoldDB" id="A0A928X4B5"/>
<evidence type="ECO:0000256" key="1">
    <source>
        <dbReference type="SAM" id="MobiDB-lite"/>
    </source>
</evidence>
<feature type="region of interest" description="Disordered" evidence="1">
    <location>
        <begin position="1"/>
        <end position="44"/>
    </location>
</feature>
<proteinExistence type="predicted"/>
<dbReference type="Proteomes" id="UP000615026">
    <property type="component" value="Unassembled WGS sequence"/>
</dbReference>
<reference evidence="2" key="1">
    <citation type="submission" date="2020-10" db="EMBL/GenBank/DDBJ databases">
        <authorList>
            <person name="Castelo-Branco R."/>
            <person name="Eusebio N."/>
            <person name="Adriana R."/>
            <person name="Vieira A."/>
            <person name="Brugerolle De Fraissinette N."/>
            <person name="Rezende De Castro R."/>
            <person name="Schneider M.P."/>
            <person name="Vasconcelos V."/>
            <person name="Leao P.N."/>
        </authorList>
    </citation>
    <scope>NUCLEOTIDE SEQUENCE</scope>
    <source>
        <strain evidence="2">LEGE 11479</strain>
    </source>
</reference>